<evidence type="ECO:0000313" key="2">
    <source>
        <dbReference type="Proteomes" id="UP000003299"/>
    </source>
</evidence>
<dbReference type="Pfam" id="PF11379">
    <property type="entry name" value="DUF3182"/>
    <property type="match status" value="1"/>
</dbReference>
<sequence length="378" mass="40247">MDAASPQGDVMADPPYGLVRGHTTRAVPAQGHERATHAWVCSEIARLLGARDGGLGDSAIPDEDAEYRTLHVPDDTLTIEQAQALGIDDARGLLGGIVPHAFVATKVIGHPLIGETAAHIDGWNQALATALVPATLPGYTVFSREDALHALDLLLAEGGVRLKLPTGVGGNGQWRITGAAALLQALDTLPEEYLRTHGAVLERNILQPVTHSVGELSVAGIQIAYYGTQCSVRNVQGDEVYGGSSLHVHRGSLEALLATTLPPLQRRVVEQACRYDRCIVAATAGLHISRRNYDVVSGEDAHAGSVCGVLEQSWRIGGATPAELAAIACFQQHAGRHWVRASTHEIYAGEPPADAQVYYRATQPGAGPRYKYRRVSTD</sequence>
<comment type="caution">
    <text evidence="1">The sequence shown here is derived from an EMBL/GenBank/DDBJ whole genome shotgun (WGS) entry which is preliminary data.</text>
</comment>
<dbReference type="Proteomes" id="UP000003299">
    <property type="component" value="Unassembled WGS sequence"/>
</dbReference>
<protein>
    <recommendedName>
        <fullName evidence="3">Biotin carboxylase</fullName>
    </recommendedName>
</protein>
<evidence type="ECO:0000313" key="1">
    <source>
        <dbReference type="EMBL" id="EGD10903.1"/>
    </source>
</evidence>
<organism evidence="1 2">
    <name type="scientific">Xanthomonas vesicatoria ATCC 35937</name>
    <dbReference type="NCBI Taxonomy" id="925775"/>
    <lineage>
        <taxon>Bacteria</taxon>
        <taxon>Pseudomonadati</taxon>
        <taxon>Pseudomonadota</taxon>
        <taxon>Gammaproteobacteria</taxon>
        <taxon>Lysobacterales</taxon>
        <taxon>Lysobacteraceae</taxon>
        <taxon>Xanthomonas</taxon>
    </lineage>
</organism>
<dbReference type="EMBL" id="AEQV01000016">
    <property type="protein sequence ID" value="EGD10903.1"/>
    <property type="molecule type" value="Genomic_DNA"/>
</dbReference>
<gene>
    <name evidence="1" type="ORF">XVE_0695</name>
</gene>
<evidence type="ECO:0008006" key="3">
    <source>
        <dbReference type="Google" id="ProtNLM"/>
    </source>
</evidence>
<dbReference type="eggNOG" id="ENOG502Z7TD">
    <property type="taxonomic scope" value="Bacteria"/>
</dbReference>
<dbReference type="SUPFAM" id="SSF56059">
    <property type="entry name" value="Glutathione synthetase ATP-binding domain-like"/>
    <property type="match status" value="1"/>
</dbReference>
<dbReference type="InterPro" id="IPR021519">
    <property type="entry name" value="DUF3182"/>
</dbReference>
<name>F0B9E2_9XANT</name>
<reference evidence="1 2" key="1">
    <citation type="journal article" date="2011" name="BMC Genomics">
        <title>Comparative genomics reveals diversity among xanthomonads infecting tomato and pepper.</title>
        <authorList>
            <person name="Potnis N."/>
            <person name="Krasileva K."/>
            <person name="Chow V."/>
            <person name="Almeida N.F."/>
            <person name="Patil P.B."/>
            <person name="Ryan R.P."/>
            <person name="Sharlach M."/>
            <person name="Behlau F."/>
            <person name="Dow J.M."/>
            <person name="Momol M.T."/>
            <person name="White F.F."/>
            <person name="Preston J.F."/>
            <person name="Vinatzer B.A."/>
            <person name="Koebnik R."/>
            <person name="Setubal J.C."/>
            <person name="Norman D.J."/>
            <person name="Staskawicz B.J."/>
            <person name="Jones J.B."/>
        </authorList>
    </citation>
    <scope>NUCLEOTIDE SEQUENCE [LARGE SCALE GENOMIC DNA]</scope>
    <source>
        <strain evidence="1 2">ATCC 35937</strain>
    </source>
</reference>
<accession>F0B9E2</accession>
<dbReference type="AlphaFoldDB" id="F0B9E2"/>
<proteinExistence type="predicted"/>